<dbReference type="EMBL" id="JAVDWQ010000029">
    <property type="protein sequence ID" value="MDR7212644.1"/>
    <property type="molecule type" value="Genomic_DNA"/>
</dbReference>
<reference evidence="2 3" key="1">
    <citation type="submission" date="2023-07" db="EMBL/GenBank/DDBJ databases">
        <title>Sorghum-associated microbial communities from plants grown in Nebraska, USA.</title>
        <authorList>
            <person name="Schachtman D."/>
        </authorList>
    </citation>
    <scope>NUCLEOTIDE SEQUENCE [LARGE SCALE GENOMIC DNA]</scope>
    <source>
        <strain evidence="2 3">4129</strain>
    </source>
</reference>
<accession>A0ABU1YEH5</accession>
<proteinExistence type="predicted"/>
<organism evidence="2 3">
    <name type="scientific">Flavobacterium piscis</name>
    <dbReference type="NCBI Taxonomy" id="1114874"/>
    <lineage>
        <taxon>Bacteria</taxon>
        <taxon>Pseudomonadati</taxon>
        <taxon>Bacteroidota</taxon>
        <taxon>Flavobacteriia</taxon>
        <taxon>Flavobacteriales</taxon>
        <taxon>Flavobacteriaceae</taxon>
        <taxon>Flavobacterium</taxon>
    </lineage>
</organism>
<sequence length="123" mass="13524">MAEEKFPGKIEIALSTGIQWAKKFRDLKAEEVKKVSAYLIPLESLEAVLRLKETQNIDAVRAYVGINESGEQNLMFVGAKLDAGTGVYKDVFGEGTEENVEEESVVYDGSRPCPPFGDPESPI</sequence>
<feature type="region of interest" description="Disordered" evidence="1">
    <location>
        <begin position="101"/>
        <end position="123"/>
    </location>
</feature>
<gene>
    <name evidence="2" type="ORF">J2W48_004609</name>
</gene>
<dbReference type="RefSeq" id="WP_310284383.1">
    <property type="nucleotide sequence ID" value="NZ_JAVDWQ010000029.1"/>
</dbReference>
<evidence type="ECO:0000313" key="3">
    <source>
        <dbReference type="Proteomes" id="UP001269081"/>
    </source>
</evidence>
<comment type="caution">
    <text evidence="2">The sequence shown here is derived from an EMBL/GenBank/DDBJ whole genome shotgun (WGS) entry which is preliminary data.</text>
</comment>
<dbReference type="Proteomes" id="UP001269081">
    <property type="component" value="Unassembled WGS sequence"/>
</dbReference>
<name>A0ABU1YEH5_9FLAO</name>
<evidence type="ECO:0000313" key="2">
    <source>
        <dbReference type="EMBL" id="MDR7212644.1"/>
    </source>
</evidence>
<protein>
    <submittedName>
        <fullName evidence="2">Uncharacterized protein</fullName>
    </submittedName>
</protein>
<evidence type="ECO:0000256" key="1">
    <source>
        <dbReference type="SAM" id="MobiDB-lite"/>
    </source>
</evidence>
<feature type="compositionally biased region" description="Pro residues" evidence="1">
    <location>
        <begin position="112"/>
        <end position="123"/>
    </location>
</feature>
<keyword evidence="3" id="KW-1185">Reference proteome</keyword>